<evidence type="ECO:0000256" key="1">
    <source>
        <dbReference type="SAM" id="Coils"/>
    </source>
</evidence>
<feature type="compositionally biased region" description="Gly residues" evidence="2">
    <location>
        <begin position="1"/>
        <end position="27"/>
    </location>
</feature>
<accession>X1W3B1</accession>
<feature type="region of interest" description="Disordered" evidence="2">
    <location>
        <begin position="1"/>
        <end position="39"/>
    </location>
</feature>
<name>X1W3B1_9ZZZZ</name>
<dbReference type="EMBL" id="BARW01036350">
    <property type="protein sequence ID" value="GAJ25145.1"/>
    <property type="molecule type" value="Genomic_DNA"/>
</dbReference>
<evidence type="ECO:0000259" key="3">
    <source>
        <dbReference type="Pfam" id="PF20208"/>
    </source>
</evidence>
<dbReference type="InterPro" id="IPR046699">
    <property type="entry name" value="ARPP-1"/>
</dbReference>
<sequence length="213" mass="24313">GGGMVGRGYGGSRGYGGGSRGYGGGYRGYSNFRDNNPEEISGKISFKEIKKEISFEDTESTKSRYSQNIENLKIKRDKTEKLESKVDVLCVEEWRLIEESRMRGEPEFFSYAGMASPFVRKELILFPNQKNIHKIIAKELRRLNVYSRTNALTDVFENQDIKKIIDYYVANSKYILNEKENKDVSGMIIKTGSGKILCVDIYSSPDLFKKMFS</sequence>
<feature type="non-terminal residue" evidence="4">
    <location>
        <position position="213"/>
    </location>
</feature>
<organism evidence="4">
    <name type="scientific">marine sediment metagenome</name>
    <dbReference type="NCBI Taxonomy" id="412755"/>
    <lineage>
        <taxon>unclassified sequences</taxon>
        <taxon>metagenomes</taxon>
        <taxon>ecological metagenomes</taxon>
    </lineage>
</organism>
<dbReference type="Pfam" id="PF20208">
    <property type="entry name" value="ARPP-1"/>
    <property type="match status" value="1"/>
</dbReference>
<evidence type="ECO:0000256" key="2">
    <source>
        <dbReference type="SAM" id="MobiDB-lite"/>
    </source>
</evidence>
<comment type="caution">
    <text evidence="4">The sequence shown here is derived from an EMBL/GenBank/DDBJ whole genome shotgun (WGS) entry which is preliminary data.</text>
</comment>
<protein>
    <recommendedName>
        <fullName evidence="3">ARG and Rhodanese-Phosphatase-superfamily-associated domain-containing protein</fullName>
    </recommendedName>
</protein>
<keyword evidence="1" id="KW-0175">Coiled coil</keyword>
<feature type="coiled-coil region" evidence="1">
    <location>
        <begin position="55"/>
        <end position="82"/>
    </location>
</feature>
<feature type="domain" description="ARG and Rhodanese-Phosphatase-superfamily-associated" evidence="3">
    <location>
        <begin position="83"/>
        <end position="212"/>
    </location>
</feature>
<gene>
    <name evidence="4" type="ORF">S12H4_56443</name>
</gene>
<reference evidence="4" key="1">
    <citation type="journal article" date="2014" name="Front. Microbiol.">
        <title>High frequency of phylogenetically diverse reductive dehalogenase-homologous genes in deep subseafloor sedimentary metagenomes.</title>
        <authorList>
            <person name="Kawai M."/>
            <person name="Futagami T."/>
            <person name="Toyoda A."/>
            <person name="Takaki Y."/>
            <person name="Nishi S."/>
            <person name="Hori S."/>
            <person name="Arai W."/>
            <person name="Tsubouchi T."/>
            <person name="Morono Y."/>
            <person name="Uchiyama I."/>
            <person name="Ito T."/>
            <person name="Fujiyama A."/>
            <person name="Inagaki F."/>
            <person name="Takami H."/>
        </authorList>
    </citation>
    <scope>NUCLEOTIDE SEQUENCE</scope>
    <source>
        <strain evidence="4">Expedition CK06-06</strain>
    </source>
</reference>
<dbReference type="AlphaFoldDB" id="X1W3B1"/>
<feature type="non-terminal residue" evidence="4">
    <location>
        <position position="1"/>
    </location>
</feature>
<proteinExistence type="predicted"/>
<evidence type="ECO:0000313" key="4">
    <source>
        <dbReference type="EMBL" id="GAJ25145.1"/>
    </source>
</evidence>